<comment type="caution">
    <text evidence="1">The sequence shown here is derived from an EMBL/GenBank/DDBJ whole genome shotgun (WGS) entry which is preliminary data.</text>
</comment>
<organism evidence="1 2">
    <name type="scientific">Corallococcus praedator</name>
    <dbReference type="NCBI Taxonomy" id="2316724"/>
    <lineage>
        <taxon>Bacteria</taxon>
        <taxon>Pseudomonadati</taxon>
        <taxon>Myxococcota</taxon>
        <taxon>Myxococcia</taxon>
        <taxon>Myxococcales</taxon>
        <taxon>Cystobacterineae</taxon>
        <taxon>Myxococcaceae</taxon>
        <taxon>Corallococcus</taxon>
    </lineage>
</organism>
<reference evidence="1 2" key="1">
    <citation type="submission" date="2018-09" db="EMBL/GenBank/DDBJ databases">
        <authorList>
            <person name="Livingstone P.G."/>
            <person name="Whitworth D.E."/>
        </authorList>
    </citation>
    <scope>NUCLEOTIDE SEQUENCE [LARGE SCALE GENOMIC DNA]</scope>
    <source>
        <strain evidence="1 2">CA031B</strain>
    </source>
</reference>
<sequence>MTEKERFDEILGELGELTLHLERYGFQVLLIGGQVLAMESIQRGGTGVIAIETDTGTVVERGFSFESDLLIDINGNGGMDNELPTILAQRGYAKRNRTFRWSKDLPGGPMDFDLFAPIEDVEPLTLPTTMTLLPDARLALRRKRRLELTIEGKSVGIHLPDATGFLAMKERAKRQHRPDATKDSFDMFAYVKLVGSETVRASLRQAGEEGRALRNRLLTLFWNASAPGPQDVINFATSLELDEKELLAQAAVDLFAEL</sequence>
<evidence type="ECO:0008006" key="3">
    <source>
        <dbReference type="Google" id="ProtNLM"/>
    </source>
</evidence>
<protein>
    <recommendedName>
        <fullName evidence="3">Nucleotidyl transferase AbiEii/AbiGii toxin family protein</fullName>
    </recommendedName>
</protein>
<dbReference type="EMBL" id="RAWI01000074">
    <property type="protein sequence ID" value="RKI10485.1"/>
    <property type="molecule type" value="Genomic_DNA"/>
</dbReference>
<dbReference type="Proteomes" id="UP000278907">
    <property type="component" value="Unassembled WGS sequence"/>
</dbReference>
<keyword evidence="2" id="KW-1185">Reference proteome</keyword>
<accession>A0ABX9QK03</accession>
<name>A0ABX9QK03_9BACT</name>
<evidence type="ECO:0000313" key="1">
    <source>
        <dbReference type="EMBL" id="RKI10485.1"/>
    </source>
</evidence>
<evidence type="ECO:0000313" key="2">
    <source>
        <dbReference type="Proteomes" id="UP000278907"/>
    </source>
</evidence>
<proteinExistence type="predicted"/>
<gene>
    <name evidence="1" type="ORF">D7Y13_12660</name>
</gene>
<dbReference type="RefSeq" id="WP_120583531.1">
    <property type="nucleotide sequence ID" value="NZ_RAWI01000074.1"/>
</dbReference>